<gene>
    <name evidence="23" type="ORF">ENG63_03650</name>
</gene>
<dbReference type="Gene3D" id="3.40.50.620">
    <property type="entry name" value="HUPs"/>
    <property type="match status" value="1"/>
</dbReference>
<dbReference type="SUPFAM" id="SSF47323">
    <property type="entry name" value="Anticodon-binding domain of a subclass of class I aminoacyl-tRNA synthetases"/>
    <property type="match status" value="1"/>
</dbReference>
<dbReference type="SUPFAM" id="SSF52374">
    <property type="entry name" value="Nucleotidylyl transferase"/>
    <property type="match status" value="1"/>
</dbReference>
<evidence type="ECO:0000256" key="20">
    <source>
        <dbReference type="ARBA" id="ARBA00047931"/>
    </source>
</evidence>
<feature type="domain" description="Cysteinyl-tRNA synthetase class Ia DALR" evidence="22">
    <location>
        <begin position="593"/>
        <end position="661"/>
    </location>
</feature>
<proteinExistence type="inferred from homology"/>
<keyword evidence="17" id="KW-0648">Protein biosynthesis</keyword>
<dbReference type="InterPro" id="IPR015803">
    <property type="entry name" value="Cys-tRNA-ligase"/>
</dbReference>
<reference evidence="23" key="1">
    <citation type="journal article" date="2020" name="mSystems">
        <title>Genome- and Community-Level Interaction Insights into Carbon Utilization and Element Cycling Functions of Hydrothermarchaeota in Hydrothermal Sediment.</title>
        <authorList>
            <person name="Zhou Z."/>
            <person name="Liu Y."/>
            <person name="Xu W."/>
            <person name="Pan J."/>
            <person name="Luo Z.H."/>
            <person name="Li M."/>
        </authorList>
    </citation>
    <scope>NUCLEOTIDE SEQUENCE [LARGE SCALE GENOMIC DNA]</scope>
    <source>
        <strain evidence="23">HyVt-233</strain>
    </source>
</reference>
<evidence type="ECO:0000256" key="11">
    <source>
        <dbReference type="ARBA" id="ARBA00022679"/>
    </source>
</evidence>
<dbReference type="GO" id="GO:0005829">
    <property type="term" value="C:cytosol"/>
    <property type="evidence" value="ECO:0007669"/>
    <property type="project" value="TreeGrafter"/>
</dbReference>
<dbReference type="InterPro" id="IPR032678">
    <property type="entry name" value="tRNA-synt_1_cat_dom"/>
</dbReference>
<dbReference type="GO" id="GO:0004124">
    <property type="term" value="F:cysteine synthase activity"/>
    <property type="evidence" value="ECO:0007669"/>
    <property type="project" value="UniProtKB-EC"/>
</dbReference>
<dbReference type="Gene3D" id="3.40.50.1100">
    <property type="match status" value="2"/>
</dbReference>
<accession>A0A7C0U252</accession>
<dbReference type="Pfam" id="PF00291">
    <property type="entry name" value="PALP"/>
    <property type="match status" value="1"/>
</dbReference>
<evidence type="ECO:0000256" key="12">
    <source>
        <dbReference type="ARBA" id="ARBA00022723"/>
    </source>
</evidence>
<dbReference type="GO" id="GO:0005524">
    <property type="term" value="F:ATP binding"/>
    <property type="evidence" value="ECO:0007669"/>
    <property type="project" value="UniProtKB-KW"/>
</dbReference>
<evidence type="ECO:0000256" key="21">
    <source>
        <dbReference type="NCBIfam" id="TIGR00435"/>
    </source>
</evidence>
<evidence type="ECO:0000256" key="15">
    <source>
        <dbReference type="ARBA" id="ARBA00022840"/>
    </source>
</evidence>
<dbReference type="PRINTS" id="PR00983">
    <property type="entry name" value="TRNASYNTHCYS"/>
</dbReference>
<dbReference type="PANTHER" id="PTHR10890:SF3">
    <property type="entry name" value="CYSTEINE--TRNA LIGASE, CYTOPLASMIC"/>
    <property type="match status" value="1"/>
</dbReference>
<evidence type="ECO:0000256" key="8">
    <source>
        <dbReference type="ARBA" id="ARBA00022490"/>
    </source>
</evidence>
<evidence type="ECO:0000256" key="4">
    <source>
        <dbReference type="ARBA" id="ARBA00005594"/>
    </source>
</evidence>
<evidence type="ECO:0000256" key="14">
    <source>
        <dbReference type="ARBA" id="ARBA00022833"/>
    </source>
</evidence>
<evidence type="ECO:0000256" key="6">
    <source>
        <dbReference type="ARBA" id="ARBA00011245"/>
    </source>
</evidence>
<keyword evidence="16" id="KW-0663">Pyridoxal phosphate</keyword>
<dbReference type="GO" id="GO:0046872">
    <property type="term" value="F:metal ion binding"/>
    <property type="evidence" value="ECO:0007669"/>
    <property type="project" value="UniProtKB-KW"/>
</dbReference>
<dbReference type="EC" id="6.1.1.16" evidence="21"/>
<dbReference type="InterPro" id="IPR014729">
    <property type="entry name" value="Rossmann-like_a/b/a_fold"/>
</dbReference>
<dbReference type="InterPro" id="IPR015273">
    <property type="entry name" value="Cys-tRNA-synt_Ia_DALR"/>
</dbReference>
<dbReference type="GO" id="GO:0004817">
    <property type="term" value="F:cysteine-tRNA ligase activity"/>
    <property type="evidence" value="ECO:0007669"/>
    <property type="project" value="UniProtKB-UniRule"/>
</dbReference>
<dbReference type="InterPro" id="IPR001926">
    <property type="entry name" value="TrpB-like_PALP"/>
</dbReference>
<evidence type="ECO:0000256" key="17">
    <source>
        <dbReference type="ARBA" id="ARBA00022917"/>
    </source>
</evidence>
<dbReference type="SMART" id="SM00840">
    <property type="entry name" value="DALR_2"/>
    <property type="match status" value="1"/>
</dbReference>
<dbReference type="CDD" id="cd00672">
    <property type="entry name" value="CysRS_core"/>
    <property type="match status" value="1"/>
</dbReference>
<dbReference type="NCBIfam" id="TIGR00435">
    <property type="entry name" value="cysS"/>
    <property type="match status" value="1"/>
</dbReference>
<dbReference type="InterPro" id="IPR036052">
    <property type="entry name" value="TrpB-like_PALP_sf"/>
</dbReference>
<keyword evidence="13" id="KW-0547">Nucleotide-binding</keyword>
<comment type="cofactor">
    <cofactor evidence="1">
        <name>pyridoxal 5'-phosphate</name>
        <dbReference type="ChEBI" id="CHEBI:597326"/>
    </cofactor>
</comment>
<evidence type="ECO:0000256" key="5">
    <source>
        <dbReference type="ARBA" id="ARBA00007103"/>
    </source>
</evidence>
<dbReference type="Pfam" id="PF09190">
    <property type="entry name" value="DALR_2"/>
    <property type="match status" value="1"/>
</dbReference>
<evidence type="ECO:0000259" key="22">
    <source>
        <dbReference type="SMART" id="SM00840"/>
    </source>
</evidence>
<dbReference type="FunFam" id="3.40.50.1100:FF:000006">
    <property type="entry name" value="Cysteine synthase"/>
    <property type="match status" value="1"/>
</dbReference>
<protein>
    <recommendedName>
        <fullName evidence="7 21">Cysteine--tRNA ligase</fullName>
        <ecNumber evidence="21">6.1.1.16</ecNumber>
    </recommendedName>
</protein>
<evidence type="ECO:0000256" key="16">
    <source>
        <dbReference type="ARBA" id="ARBA00022898"/>
    </source>
</evidence>
<keyword evidence="10" id="KW-0028">Amino-acid biosynthesis</keyword>
<evidence type="ECO:0000256" key="10">
    <source>
        <dbReference type="ARBA" id="ARBA00022605"/>
    </source>
</evidence>
<keyword evidence="8" id="KW-0963">Cytoplasm</keyword>
<evidence type="ECO:0000256" key="19">
    <source>
        <dbReference type="ARBA" id="ARBA00023192"/>
    </source>
</evidence>
<keyword evidence="14" id="KW-0862">Zinc</keyword>
<dbReference type="CDD" id="cd01561">
    <property type="entry name" value="CBS_like"/>
    <property type="match status" value="1"/>
</dbReference>
<keyword evidence="19" id="KW-0198">Cysteine biosynthesis</keyword>
<evidence type="ECO:0000256" key="9">
    <source>
        <dbReference type="ARBA" id="ARBA00022598"/>
    </source>
</evidence>
<comment type="catalytic activity">
    <reaction evidence="20">
        <text>O-acetyl-L-serine + hydrogen sulfide = L-cysteine + acetate</text>
        <dbReference type="Rhea" id="RHEA:14829"/>
        <dbReference type="ChEBI" id="CHEBI:29919"/>
        <dbReference type="ChEBI" id="CHEBI:30089"/>
        <dbReference type="ChEBI" id="CHEBI:35235"/>
        <dbReference type="ChEBI" id="CHEBI:58340"/>
        <dbReference type="EC" id="2.5.1.47"/>
    </reaction>
</comment>
<evidence type="ECO:0000256" key="1">
    <source>
        <dbReference type="ARBA" id="ARBA00001933"/>
    </source>
</evidence>
<evidence type="ECO:0000256" key="3">
    <source>
        <dbReference type="ARBA" id="ARBA00004496"/>
    </source>
</evidence>
<organism evidence="23">
    <name type="scientific">Desulfofervidus auxilii</name>
    <dbReference type="NCBI Taxonomy" id="1621989"/>
    <lineage>
        <taxon>Bacteria</taxon>
        <taxon>Pseudomonadati</taxon>
        <taxon>Thermodesulfobacteriota</taxon>
        <taxon>Candidatus Desulfofervidia</taxon>
        <taxon>Candidatus Desulfofervidales</taxon>
        <taxon>Candidatus Desulfofervidaceae</taxon>
        <taxon>Candidatus Desulfofervidus</taxon>
    </lineage>
</organism>
<comment type="cofactor">
    <cofactor evidence="2">
        <name>Zn(2+)</name>
        <dbReference type="ChEBI" id="CHEBI:29105"/>
    </cofactor>
</comment>
<evidence type="ECO:0000256" key="13">
    <source>
        <dbReference type="ARBA" id="ARBA00022741"/>
    </source>
</evidence>
<dbReference type="SUPFAM" id="SSF53686">
    <property type="entry name" value="Tryptophan synthase beta subunit-like PLP-dependent enzymes"/>
    <property type="match status" value="1"/>
</dbReference>
<comment type="similarity">
    <text evidence="5">Belongs to the cysteine synthase/cystathionine beta-synthase family.</text>
</comment>
<keyword evidence="18" id="KW-0030">Aminoacyl-tRNA synthetase</keyword>
<comment type="caution">
    <text evidence="23">The sequence shown here is derived from an EMBL/GenBank/DDBJ whole genome shotgun (WGS) entry which is preliminary data.</text>
</comment>
<dbReference type="Pfam" id="PF01406">
    <property type="entry name" value="tRNA-synt_1e"/>
    <property type="match status" value="1"/>
</dbReference>
<keyword evidence="15" id="KW-0067">ATP-binding</keyword>
<dbReference type="InterPro" id="IPR024909">
    <property type="entry name" value="Cys-tRNA/MSH_ligase"/>
</dbReference>
<dbReference type="PANTHER" id="PTHR10890">
    <property type="entry name" value="CYSTEINYL-TRNA SYNTHETASE"/>
    <property type="match status" value="1"/>
</dbReference>
<dbReference type="Gene3D" id="1.20.120.1910">
    <property type="entry name" value="Cysteine-tRNA ligase, C-terminal anti-codon recognition domain"/>
    <property type="match status" value="1"/>
</dbReference>
<keyword evidence="11" id="KW-0808">Transferase</keyword>
<comment type="subcellular location">
    <subcellularLocation>
        <location evidence="3">Cytoplasm</location>
    </subcellularLocation>
</comment>
<evidence type="ECO:0000256" key="2">
    <source>
        <dbReference type="ARBA" id="ARBA00001947"/>
    </source>
</evidence>
<comment type="subunit">
    <text evidence="6">Monomer.</text>
</comment>
<dbReference type="GO" id="GO:0006423">
    <property type="term" value="P:cysteinyl-tRNA aminoacylation"/>
    <property type="evidence" value="ECO:0007669"/>
    <property type="project" value="UniProtKB-UniRule"/>
</dbReference>
<keyword evidence="12" id="KW-0479">Metal-binding</keyword>
<sequence>EKTIIEATSGNTGIGLAMVAAIKGYKLLLAMSESVSAERKRILQAYGAELLLTPAHLGTDGAIEKVYQLVREHPEKYYLTDQFNNPYNWKAHYYGTAEEIWQQTQGKVTMVVAGIGTTGTVMGISRRLKEYNPNIKIVGVEPYPGEEIPGLKNLKESYVPGIYDKRFLDEKVNVSLEDAIIITRKLAKEEGILAGISSGAAMFAALEKAKSLNRGVIVVIFPDGGERYLSTALFIEKPTLTLRLYNTLTRKKEFLKPIIPEKILMYTCGPTVHDIPHLGVCRRLVVADLLRRYLEFKGIKVKHIVNITDIDDKTINKAQQEGKPLQEITSFYTQEFLKVTKVLGIKPADHYPKASEHIEEMVNITKELLKKGYAYEKHHSVYFNIARFKNYGKLSRINLNKIKIGLTVDLDSYEKEDPRDFTLFKRCTLSELKAGIFYDTEWGKVRPGWHIECVAMAMKYLDKTIDIHTSGKDLIFPHNENEIAIAEALTGKPFVHYWIHTELVFVDGKKMSRSAGNYITVFDLLKDGYTEKEIRYFLLATHYRKPLNFSHQALKVIKQSLSRLNNFILLLHQPVHGKGYEKTSEILKEMEQRFVKALDDDLNISAALAAIFSFINKINPIFWQQGLSQSDKEKILKSFKKLDMVLNIMDFTPIHIDEELLSMIREREEARKRKDWVKADAIRNFLLSKGIEIIDTPYGPLWRHREKT</sequence>
<dbReference type="AlphaFoldDB" id="A0A7C0U252"/>
<comment type="similarity">
    <text evidence="4">Belongs to the class-I aminoacyl-tRNA synthetase family.</text>
</comment>
<name>A0A7C0U252_DESA2</name>
<dbReference type="HAMAP" id="MF_00041">
    <property type="entry name" value="Cys_tRNA_synth"/>
    <property type="match status" value="1"/>
</dbReference>
<dbReference type="Proteomes" id="UP000886289">
    <property type="component" value="Unassembled WGS sequence"/>
</dbReference>
<feature type="non-terminal residue" evidence="23">
    <location>
        <position position="1"/>
    </location>
</feature>
<evidence type="ECO:0000256" key="7">
    <source>
        <dbReference type="ARBA" id="ARBA00014738"/>
    </source>
</evidence>
<keyword evidence="9 23" id="KW-0436">Ligase</keyword>
<dbReference type="InterPro" id="IPR009080">
    <property type="entry name" value="tRNAsynth_Ia_anticodon-bd"/>
</dbReference>
<evidence type="ECO:0000256" key="18">
    <source>
        <dbReference type="ARBA" id="ARBA00023146"/>
    </source>
</evidence>
<dbReference type="EMBL" id="DRBS01000140">
    <property type="protein sequence ID" value="HDD43940.1"/>
    <property type="molecule type" value="Genomic_DNA"/>
</dbReference>
<evidence type="ECO:0000313" key="23">
    <source>
        <dbReference type="EMBL" id="HDD43940.1"/>
    </source>
</evidence>